<evidence type="ECO:0000256" key="1">
    <source>
        <dbReference type="SAM" id="SignalP"/>
    </source>
</evidence>
<accession>A0A0H3L0T0</accession>
<gene>
    <name evidence="2" type="primary">psiF</name>
    <name evidence="2" type="ordered locus">PAJ_0265</name>
</gene>
<evidence type="ECO:0000313" key="3">
    <source>
        <dbReference type="Proteomes" id="UP000006690"/>
    </source>
</evidence>
<dbReference type="KEGG" id="paj:PAJ_0265"/>
<dbReference type="PATRIC" id="fig|932677.3.peg.301"/>
<dbReference type="EMBL" id="AP012032">
    <property type="protein sequence ID" value="BAK10345.1"/>
    <property type="molecule type" value="Genomic_DNA"/>
</dbReference>
<protein>
    <submittedName>
        <fullName evidence="2">Phosphate starvation-inducible protein PsiF</fullName>
    </submittedName>
</protein>
<dbReference type="HOGENOM" id="CLU_129289_2_1_6"/>
<feature type="signal peptide" evidence="1">
    <location>
        <begin position="1"/>
        <end position="24"/>
    </location>
</feature>
<organism evidence="2 3">
    <name type="scientific">Pantoea ananatis (strain AJ13355)</name>
    <dbReference type="NCBI Taxonomy" id="932677"/>
    <lineage>
        <taxon>Bacteria</taxon>
        <taxon>Pseudomonadati</taxon>
        <taxon>Pseudomonadota</taxon>
        <taxon>Gammaproteobacteria</taxon>
        <taxon>Enterobacterales</taxon>
        <taxon>Erwiniaceae</taxon>
        <taxon>Pantoea</taxon>
    </lineage>
</organism>
<feature type="chain" id="PRO_5002614333" evidence="1">
    <location>
        <begin position="25"/>
        <end position="103"/>
    </location>
</feature>
<keyword evidence="1" id="KW-0732">Signal</keyword>
<name>A0A0H3L0T0_PANAA</name>
<reference evidence="3" key="1">
    <citation type="journal article" date="2012" name="Appl. Microbiol. Biotechnol.">
        <title>The complete genome sequence of Pantoea ananatis AJ13355, an organism with great biotechnological potential.</title>
        <authorList>
            <person name="Hara Y."/>
            <person name="Kadotani N."/>
            <person name="Izui H."/>
            <person name="Katashkina J.I."/>
            <person name="Kuvaeva T.M."/>
            <person name="Andreeva I.G."/>
            <person name="Golubeva L.I."/>
            <person name="Malko D.B."/>
            <person name="Makeev V.J."/>
            <person name="Mashko S.V."/>
            <person name="Kozlov Y.I."/>
        </authorList>
    </citation>
    <scope>NUCLEOTIDE SEQUENCE [LARGE SCALE GENOMIC DNA]</scope>
    <source>
        <strain evidence="3">AJ13355</strain>
    </source>
</reference>
<dbReference type="Proteomes" id="UP000006690">
    <property type="component" value="Chromosome"/>
</dbReference>
<dbReference type="Pfam" id="PF07769">
    <property type="entry name" value="PsiF_repeat"/>
    <property type="match status" value="2"/>
</dbReference>
<sequence length="103" mass="11360">MKTMKGNILMIVLAGIMMSSHASAADKTPQQQKMAMCNEHASSQSLKGDVRKQFMSDCLKKDSKVADMSPQQIKMKTCNLQAGDKKLTGDARKTFMSQCLKKS</sequence>
<dbReference type="eggNOG" id="ENOG5032ZDU">
    <property type="taxonomic scope" value="Bacteria"/>
</dbReference>
<proteinExistence type="predicted"/>
<dbReference type="InterPro" id="IPR011690">
    <property type="entry name" value="P_starv_induced_PsiF"/>
</dbReference>
<dbReference type="AlphaFoldDB" id="A0A0H3L0T0"/>
<evidence type="ECO:0000313" key="2">
    <source>
        <dbReference type="EMBL" id="BAK10345.1"/>
    </source>
</evidence>